<dbReference type="Proteomes" id="UP001470230">
    <property type="component" value="Unassembled WGS sequence"/>
</dbReference>
<evidence type="ECO:0000313" key="1">
    <source>
        <dbReference type="EMBL" id="KAK8895779.1"/>
    </source>
</evidence>
<keyword evidence="2" id="KW-1185">Reference proteome</keyword>
<comment type="caution">
    <text evidence="1">The sequence shown here is derived from an EMBL/GenBank/DDBJ whole genome shotgun (WGS) entry which is preliminary data.</text>
</comment>
<reference evidence="1 2" key="1">
    <citation type="submission" date="2024-04" db="EMBL/GenBank/DDBJ databases">
        <title>Tritrichomonas musculus Genome.</title>
        <authorList>
            <person name="Alves-Ferreira E."/>
            <person name="Grigg M."/>
            <person name="Lorenzi H."/>
            <person name="Galac M."/>
        </authorList>
    </citation>
    <scope>NUCLEOTIDE SEQUENCE [LARGE SCALE GENOMIC DNA]</scope>
    <source>
        <strain evidence="1 2">EAF2021</strain>
    </source>
</reference>
<gene>
    <name evidence="1" type="ORF">M9Y10_013664</name>
</gene>
<proteinExistence type="predicted"/>
<dbReference type="EMBL" id="JAPFFF010000002">
    <property type="protein sequence ID" value="KAK8895779.1"/>
    <property type="molecule type" value="Genomic_DNA"/>
</dbReference>
<sequence>MIGSGSGNLLPSPSERDQSVYLLLNQSLRSLKFMTSWLLYIIRRKDTQNIKVRMYTERNGIMIGINGKRGKNYRQIAKQFLPDYSERKHIFNISRDKFDNQFHISTHFISLTEEDITSKDFLNTVKKLRDF</sequence>
<evidence type="ECO:0008006" key="3">
    <source>
        <dbReference type="Google" id="ProtNLM"/>
    </source>
</evidence>
<name>A0ABR2KXD2_9EUKA</name>
<accession>A0ABR2KXD2</accession>
<protein>
    <recommendedName>
        <fullName evidence="3">KH type-2 domain-containing protein</fullName>
    </recommendedName>
</protein>
<evidence type="ECO:0000313" key="2">
    <source>
        <dbReference type="Proteomes" id="UP001470230"/>
    </source>
</evidence>
<organism evidence="1 2">
    <name type="scientific">Tritrichomonas musculus</name>
    <dbReference type="NCBI Taxonomy" id="1915356"/>
    <lineage>
        <taxon>Eukaryota</taxon>
        <taxon>Metamonada</taxon>
        <taxon>Parabasalia</taxon>
        <taxon>Tritrichomonadida</taxon>
        <taxon>Tritrichomonadidae</taxon>
        <taxon>Tritrichomonas</taxon>
    </lineage>
</organism>